<reference evidence="2 3" key="1">
    <citation type="submission" date="2014-03" db="EMBL/GenBank/DDBJ databases">
        <title>Whole genome sequence of Novosphingobium resinovorum KF1.</title>
        <authorList>
            <person name="Gan H.M."/>
            <person name="Gan H.Y."/>
            <person name="Chew T.H."/>
            <person name="Savka M.A."/>
        </authorList>
    </citation>
    <scope>NUCLEOTIDE SEQUENCE [LARGE SCALE GENOMIC DNA]</scope>
    <source>
        <strain evidence="2 3">KF1</strain>
    </source>
</reference>
<dbReference type="PATRIC" id="fig|158500.4.peg.2033"/>
<organism evidence="2 3">
    <name type="scientific">Novosphingobium resinovorum</name>
    <dbReference type="NCBI Taxonomy" id="158500"/>
    <lineage>
        <taxon>Bacteria</taxon>
        <taxon>Pseudomonadati</taxon>
        <taxon>Pseudomonadota</taxon>
        <taxon>Alphaproteobacteria</taxon>
        <taxon>Sphingomonadales</taxon>
        <taxon>Sphingomonadaceae</taxon>
        <taxon>Novosphingobium</taxon>
    </lineage>
</organism>
<feature type="domain" description="DUF6878" evidence="1">
    <location>
        <begin position="29"/>
        <end position="155"/>
    </location>
</feature>
<comment type="caution">
    <text evidence="2">The sequence shown here is derived from an EMBL/GenBank/DDBJ whole genome shotgun (WGS) entry which is preliminary data.</text>
</comment>
<evidence type="ECO:0000313" key="3">
    <source>
        <dbReference type="Proteomes" id="UP000024329"/>
    </source>
</evidence>
<evidence type="ECO:0000313" key="2">
    <source>
        <dbReference type="EMBL" id="EZP82498.1"/>
    </source>
</evidence>
<dbReference type="AlphaFoldDB" id="A0A031K0E6"/>
<gene>
    <name evidence="2" type="ORF">BV97_01995</name>
</gene>
<accession>A0A031K0E6</accession>
<evidence type="ECO:0000259" key="1">
    <source>
        <dbReference type="Pfam" id="PF21798"/>
    </source>
</evidence>
<dbReference type="Proteomes" id="UP000024329">
    <property type="component" value="Unassembled WGS sequence"/>
</dbReference>
<dbReference type="Pfam" id="PF21798">
    <property type="entry name" value="DUF6878"/>
    <property type="match status" value="1"/>
</dbReference>
<dbReference type="EMBL" id="JFYZ01000008">
    <property type="protein sequence ID" value="EZP82498.1"/>
    <property type="molecule type" value="Genomic_DNA"/>
</dbReference>
<dbReference type="InterPro" id="IPR049243">
    <property type="entry name" value="DUF6878"/>
</dbReference>
<proteinExistence type="predicted"/>
<name>A0A031K0E6_9SPHN</name>
<dbReference type="eggNOG" id="ENOG5032T48">
    <property type="taxonomic scope" value="Bacteria"/>
</dbReference>
<dbReference type="RefSeq" id="WP_036525494.1">
    <property type="nucleotide sequence ID" value="NZ_JFYZ01000008.1"/>
</dbReference>
<sequence>MTDTTSAAIDWDEVTQRFQQWEAGAATLIAGNKTVLLSFLSAAGITRVMINSDGCGDSGQIEDVAAFKGDDQVDLPTETVELLTLDYGATEPVAHVLPVGEAVEKLAYDLLHKKHSGWENNDGAFGEFTFDIAAGTITLDYNERFTSSENYVHEW</sequence>
<protein>
    <recommendedName>
        <fullName evidence="1">DUF6878 domain-containing protein</fullName>
    </recommendedName>
</protein>